<keyword evidence="2" id="KW-0564">Palmitate</keyword>
<dbReference type="InterPro" id="IPR003423">
    <property type="entry name" value="OMP_efflux"/>
</dbReference>
<dbReference type="Gene3D" id="2.20.200.10">
    <property type="entry name" value="Outer membrane efflux proteins (OEP)"/>
    <property type="match status" value="1"/>
</dbReference>
<dbReference type="Proteomes" id="UP001237156">
    <property type="component" value="Unassembled WGS sequence"/>
</dbReference>
<keyword evidence="2" id="KW-0812">Transmembrane</keyword>
<comment type="similarity">
    <text evidence="1 2">Belongs to the outer membrane factor (OMF) (TC 1.B.17) family.</text>
</comment>
<sequence>MNDTSTSFMRRLAVPLAAALVLAGCSLTPRYERPAAPVPAHWPGAQPAEGGPAEDQAQTLAAPDLPWEQFVQDERLREIIRLALQNNRDLRVARHSVEQMRASYQIARANQFPTLGASGSYTRSAPATMPGGASVNSSASLSVGITAWEIDFFGRIAALKQAALAQYLATEEAQKNTQISLIAAISSAWLSLQTHTELLALAERTLATREESLKLTRLRLDNGVATALDMRQAESQAAAARASRAEQKRLRAEDLSNLALLAGQPIAEQLLPKADETQLSGFADVPAGLSSDVLLRRPDIRQAEQQLVAANANIGAARAAYFPTISLTAGLGRASSDLDGLFGSGGQRAWNFAPAISLPIFDMGRNRAGVESAQAARDIAVARYEKAIQTAFKEVADALTARQALAEQLQAQQQQTDAERERYRLVDLSYRNGVANSLDLLDAQRSLFGVEQALAQTRLAQRANEITLYKALGGGWSQTQPESDQKQEKETSKE</sequence>
<dbReference type="Pfam" id="PF02321">
    <property type="entry name" value="OEP"/>
    <property type="match status" value="2"/>
</dbReference>
<dbReference type="PANTHER" id="PTHR30203:SF32">
    <property type="entry name" value="CATION EFFLUX SYSTEM PROTEIN CUSC"/>
    <property type="match status" value="1"/>
</dbReference>
<feature type="compositionally biased region" description="Basic and acidic residues" evidence="4">
    <location>
        <begin position="483"/>
        <end position="494"/>
    </location>
</feature>
<keyword evidence="2" id="KW-0449">Lipoprotein</keyword>
<feature type="region of interest" description="Disordered" evidence="4">
    <location>
        <begin position="474"/>
        <end position="494"/>
    </location>
</feature>
<evidence type="ECO:0000256" key="1">
    <source>
        <dbReference type="ARBA" id="ARBA00007613"/>
    </source>
</evidence>
<gene>
    <name evidence="5" type="ORF">QB898_05545</name>
</gene>
<evidence type="ECO:0000313" key="5">
    <source>
        <dbReference type="EMBL" id="MDG9699189.1"/>
    </source>
</evidence>
<evidence type="ECO:0000313" key="6">
    <source>
        <dbReference type="Proteomes" id="UP001237156"/>
    </source>
</evidence>
<dbReference type="RefSeq" id="WP_279524133.1">
    <property type="nucleotide sequence ID" value="NZ_JARVII010000008.1"/>
</dbReference>
<dbReference type="Gene3D" id="1.20.1600.10">
    <property type="entry name" value="Outer membrane efflux proteins (OEP)"/>
    <property type="match status" value="1"/>
</dbReference>
<name>A0AAW6RK22_9BURK</name>
<proteinExistence type="inferred from homology"/>
<comment type="subcellular location">
    <subcellularLocation>
        <location evidence="2">Cell membrane</location>
        <topology evidence="2">Lipid-anchor</topology>
    </subcellularLocation>
</comment>
<dbReference type="InterPro" id="IPR010131">
    <property type="entry name" value="MdtP/NodT-like"/>
</dbReference>
<evidence type="ECO:0000256" key="3">
    <source>
        <dbReference type="SAM" id="Coils"/>
    </source>
</evidence>
<keyword evidence="2" id="KW-0472">Membrane</keyword>
<organism evidence="5 6">
    <name type="scientific">Ottowia cancrivicina</name>
    <dbReference type="NCBI Taxonomy" id="3040346"/>
    <lineage>
        <taxon>Bacteria</taxon>
        <taxon>Pseudomonadati</taxon>
        <taxon>Pseudomonadota</taxon>
        <taxon>Betaproteobacteria</taxon>
        <taxon>Burkholderiales</taxon>
        <taxon>Comamonadaceae</taxon>
        <taxon>Ottowia</taxon>
    </lineage>
</organism>
<dbReference type="GO" id="GO:0005886">
    <property type="term" value="C:plasma membrane"/>
    <property type="evidence" value="ECO:0007669"/>
    <property type="project" value="UniProtKB-SubCell"/>
</dbReference>
<keyword evidence="2" id="KW-1134">Transmembrane beta strand</keyword>
<protein>
    <submittedName>
        <fullName evidence="5">Efflux transporter outer membrane subunit</fullName>
    </submittedName>
</protein>
<dbReference type="EMBL" id="JARVII010000008">
    <property type="protein sequence ID" value="MDG9699189.1"/>
    <property type="molecule type" value="Genomic_DNA"/>
</dbReference>
<dbReference type="AlphaFoldDB" id="A0AAW6RK22"/>
<dbReference type="NCBIfam" id="TIGR01845">
    <property type="entry name" value="outer_NodT"/>
    <property type="match status" value="1"/>
</dbReference>
<evidence type="ECO:0000256" key="4">
    <source>
        <dbReference type="SAM" id="MobiDB-lite"/>
    </source>
</evidence>
<evidence type="ECO:0000256" key="2">
    <source>
        <dbReference type="RuleBase" id="RU362097"/>
    </source>
</evidence>
<feature type="region of interest" description="Disordered" evidence="4">
    <location>
        <begin position="38"/>
        <end position="57"/>
    </location>
</feature>
<dbReference type="PANTHER" id="PTHR30203">
    <property type="entry name" value="OUTER MEMBRANE CATION EFFLUX PROTEIN"/>
    <property type="match status" value="1"/>
</dbReference>
<keyword evidence="6" id="KW-1185">Reference proteome</keyword>
<comment type="caution">
    <text evidence="5">The sequence shown here is derived from an EMBL/GenBank/DDBJ whole genome shotgun (WGS) entry which is preliminary data.</text>
</comment>
<accession>A0AAW6RK22</accession>
<feature type="coiled-coil region" evidence="3">
    <location>
        <begin position="395"/>
        <end position="426"/>
    </location>
</feature>
<dbReference type="GO" id="GO:0015562">
    <property type="term" value="F:efflux transmembrane transporter activity"/>
    <property type="evidence" value="ECO:0007669"/>
    <property type="project" value="InterPro"/>
</dbReference>
<dbReference type="SUPFAM" id="SSF56954">
    <property type="entry name" value="Outer membrane efflux proteins (OEP)"/>
    <property type="match status" value="1"/>
</dbReference>
<reference evidence="5 6" key="1">
    <citation type="submission" date="2023-04" db="EMBL/GenBank/DDBJ databases">
        <title>Ottowia paracancer sp. nov., isolated from human stomach.</title>
        <authorList>
            <person name="Song Y."/>
        </authorList>
    </citation>
    <scope>NUCLEOTIDE SEQUENCE [LARGE SCALE GENOMIC DNA]</scope>
    <source>
        <strain evidence="5 6">10c7w1</strain>
    </source>
</reference>
<keyword evidence="3" id="KW-0175">Coiled coil</keyword>